<reference evidence="2" key="1">
    <citation type="submission" date="2020-11" db="EMBL/GenBank/DDBJ databases">
        <title>Gallus gallus (Chicken) genome, bGalGal1, GRCg7b, maternal haplotype autosomes + Z &amp; W.</title>
        <authorList>
            <person name="Warren W."/>
            <person name="Formenti G."/>
            <person name="Fedrigo O."/>
            <person name="Haase B."/>
            <person name="Mountcastle J."/>
            <person name="Balacco J."/>
            <person name="Tracey A."/>
            <person name="Schneider V."/>
            <person name="Okimoto R."/>
            <person name="Cheng H."/>
            <person name="Hawken R."/>
            <person name="Howe K."/>
            <person name="Jarvis E.D."/>
        </authorList>
    </citation>
    <scope>NUCLEOTIDE SEQUENCE [LARGE SCALE GENOMIC DNA]</scope>
    <source>
        <strain evidence="2">Broiler</strain>
    </source>
</reference>
<organism evidence="2 3">
    <name type="scientific">Gallus gallus</name>
    <name type="common">Chicken</name>
    <dbReference type="NCBI Taxonomy" id="9031"/>
    <lineage>
        <taxon>Eukaryota</taxon>
        <taxon>Metazoa</taxon>
        <taxon>Chordata</taxon>
        <taxon>Craniata</taxon>
        <taxon>Vertebrata</taxon>
        <taxon>Euteleostomi</taxon>
        <taxon>Archelosauria</taxon>
        <taxon>Archosauria</taxon>
        <taxon>Dinosauria</taxon>
        <taxon>Saurischia</taxon>
        <taxon>Theropoda</taxon>
        <taxon>Coelurosauria</taxon>
        <taxon>Aves</taxon>
        <taxon>Neognathae</taxon>
        <taxon>Galloanserae</taxon>
        <taxon>Galliformes</taxon>
        <taxon>Phasianidae</taxon>
        <taxon>Phasianinae</taxon>
        <taxon>Gallus</taxon>
    </lineage>
</organism>
<dbReference type="AlphaFoldDB" id="A0A8V1AHC5"/>
<proteinExistence type="predicted"/>
<protein>
    <submittedName>
        <fullName evidence="2">Uncharacterized protein</fullName>
    </submittedName>
</protein>
<evidence type="ECO:0000313" key="3">
    <source>
        <dbReference type="Proteomes" id="UP000000539"/>
    </source>
</evidence>
<dbReference type="Proteomes" id="UP000000539">
    <property type="component" value="Chromosome 18"/>
</dbReference>
<feature type="compositionally biased region" description="Polar residues" evidence="1">
    <location>
        <begin position="101"/>
        <end position="117"/>
    </location>
</feature>
<dbReference type="Ensembl" id="ENSGALT00010070862.1">
    <property type="protein sequence ID" value="ENSGALP00010043553.1"/>
    <property type="gene ID" value="ENSGALG00010029302.1"/>
</dbReference>
<feature type="region of interest" description="Disordered" evidence="1">
    <location>
        <begin position="97"/>
        <end position="147"/>
    </location>
</feature>
<sequence>MGLNEQIYTGAIEMLSRVAPSQWSLTCAVSALPFLSCHMHTGCAPGPTLQHPLPPVSPLTLPESSQSIWLMVRFCSTDISEIISLDLRRSSMCTDCHRPTDTNSDETANKAAQSPCRTASREPLHKGLTWPRRRAGHFESHLQSLPE</sequence>
<evidence type="ECO:0000313" key="2">
    <source>
        <dbReference type="Ensembl" id="ENSGALP00010043553.1"/>
    </source>
</evidence>
<dbReference type="GeneTree" id="ENSGT00960000189412"/>
<evidence type="ECO:0000256" key="1">
    <source>
        <dbReference type="SAM" id="MobiDB-lite"/>
    </source>
</evidence>
<reference evidence="2" key="3">
    <citation type="submission" date="2025-09" db="UniProtKB">
        <authorList>
            <consortium name="Ensembl"/>
        </authorList>
    </citation>
    <scope>IDENTIFICATION</scope>
    <source>
        <strain evidence="2">broiler</strain>
    </source>
</reference>
<name>A0A8V1AHC5_CHICK</name>
<keyword evidence="3" id="KW-1185">Reference proteome</keyword>
<reference evidence="2" key="2">
    <citation type="submission" date="2025-08" db="UniProtKB">
        <authorList>
            <consortium name="Ensembl"/>
        </authorList>
    </citation>
    <scope>IDENTIFICATION</scope>
    <source>
        <strain evidence="2">broiler</strain>
    </source>
</reference>
<accession>A0A8V1AHC5</accession>